<keyword evidence="10" id="KW-0137">Centromere</keyword>
<keyword evidence="7 11" id="KW-0175">Coiled coil</keyword>
<dbReference type="AlphaFoldDB" id="A0A9N8VE29"/>
<dbReference type="GO" id="GO:0051301">
    <property type="term" value="P:cell division"/>
    <property type="evidence" value="ECO:0007669"/>
    <property type="project" value="UniProtKB-KW"/>
</dbReference>
<protein>
    <submittedName>
        <fullName evidence="14">13372_t:CDS:1</fullName>
    </submittedName>
</protein>
<dbReference type="GO" id="GO:0031262">
    <property type="term" value="C:Ndc80 complex"/>
    <property type="evidence" value="ECO:0007669"/>
    <property type="project" value="InterPro"/>
</dbReference>
<evidence type="ECO:0000256" key="7">
    <source>
        <dbReference type="ARBA" id="ARBA00023054"/>
    </source>
</evidence>
<evidence type="ECO:0000256" key="10">
    <source>
        <dbReference type="ARBA" id="ARBA00023328"/>
    </source>
</evidence>
<evidence type="ECO:0000256" key="5">
    <source>
        <dbReference type="ARBA" id="ARBA00022618"/>
    </source>
</evidence>
<keyword evidence="15" id="KW-1185">Reference proteome</keyword>
<name>A0A9N8VE29_9GLOM</name>
<feature type="domain" description="Kinetochore protein Nuf2 N-terminal" evidence="12">
    <location>
        <begin position="3"/>
        <end position="137"/>
    </location>
</feature>
<dbReference type="EMBL" id="CAJVPS010000106">
    <property type="protein sequence ID" value="CAG8452954.1"/>
    <property type="molecule type" value="Genomic_DNA"/>
</dbReference>
<comment type="subcellular location">
    <subcellularLocation>
        <location evidence="2">Chromosome</location>
        <location evidence="2">Centromere</location>
    </subcellularLocation>
    <subcellularLocation>
        <location evidence="1">Nucleus</location>
    </subcellularLocation>
</comment>
<evidence type="ECO:0000256" key="4">
    <source>
        <dbReference type="ARBA" id="ARBA00022454"/>
    </source>
</evidence>
<dbReference type="Pfam" id="PF18595">
    <property type="entry name" value="Nuf2_DHR10-like"/>
    <property type="match status" value="1"/>
</dbReference>
<evidence type="ECO:0000256" key="11">
    <source>
        <dbReference type="SAM" id="Coils"/>
    </source>
</evidence>
<evidence type="ECO:0000256" key="3">
    <source>
        <dbReference type="ARBA" id="ARBA00005498"/>
    </source>
</evidence>
<evidence type="ECO:0000259" key="12">
    <source>
        <dbReference type="Pfam" id="PF03800"/>
    </source>
</evidence>
<evidence type="ECO:0000256" key="6">
    <source>
        <dbReference type="ARBA" id="ARBA00022776"/>
    </source>
</evidence>
<keyword evidence="9" id="KW-0131">Cell cycle</keyword>
<gene>
    <name evidence="14" type="ORF">ALEPTO_LOCUS1116</name>
</gene>
<evidence type="ECO:0000259" key="13">
    <source>
        <dbReference type="Pfam" id="PF18595"/>
    </source>
</evidence>
<evidence type="ECO:0000313" key="15">
    <source>
        <dbReference type="Proteomes" id="UP000789508"/>
    </source>
</evidence>
<dbReference type="InterPro" id="IPR038275">
    <property type="entry name" value="Nuf2_N_sf"/>
</dbReference>
<keyword evidence="6" id="KW-0498">Mitosis</keyword>
<keyword evidence="4" id="KW-0158">Chromosome</keyword>
<dbReference type="Proteomes" id="UP000789508">
    <property type="component" value="Unassembled WGS sequence"/>
</dbReference>
<evidence type="ECO:0000313" key="14">
    <source>
        <dbReference type="EMBL" id="CAG8452954.1"/>
    </source>
</evidence>
<evidence type="ECO:0000256" key="2">
    <source>
        <dbReference type="ARBA" id="ARBA00004584"/>
    </source>
</evidence>
<comment type="caution">
    <text evidence="14">The sequence shown here is derived from an EMBL/GenBank/DDBJ whole genome shotgun (WGS) entry which is preliminary data.</text>
</comment>
<dbReference type="InterPro" id="IPR041112">
    <property type="entry name" value="Nuf2_DHR10-like"/>
</dbReference>
<evidence type="ECO:0000256" key="9">
    <source>
        <dbReference type="ARBA" id="ARBA00023306"/>
    </source>
</evidence>
<proteinExistence type="inferred from homology"/>
<dbReference type="Gene3D" id="1.10.418.60">
    <property type="entry name" value="Ncd80 complex, Nuf2 subunit"/>
    <property type="match status" value="1"/>
</dbReference>
<comment type="similarity">
    <text evidence="3">Belongs to the NUF2 family.</text>
</comment>
<evidence type="ECO:0000256" key="8">
    <source>
        <dbReference type="ARBA" id="ARBA00023242"/>
    </source>
</evidence>
<feature type="coiled-coil region" evidence="11">
    <location>
        <begin position="282"/>
        <end position="379"/>
    </location>
</feature>
<keyword evidence="8" id="KW-0539">Nucleus</keyword>
<dbReference type="InterPro" id="IPR005549">
    <property type="entry name" value="Kinetochore_Nuf2_N"/>
</dbReference>
<evidence type="ECO:0000256" key="1">
    <source>
        <dbReference type="ARBA" id="ARBA00004123"/>
    </source>
</evidence>
<sequence length="440" mass="51436">MEKYGFPILSFEAIQTILAEMGQHIEKDDISTKPNWARLRPIYEFFLEACLYIPKDEYFPAPEFIDGSIEVGEVDAEALELLAFLYRLGCLAEIAGINDFAIRDSIKPEPGRIRKILSGIINFARFQTGRQPLFDELEAKLLDAREAVEKAAEEQNELCKVVSALELERKEQEPELKRLKEANNSLTVDLKEQKKLNTPLVNEIESLKQNKDEITHKLSNIAYATVNLKQEIERLKMRKLPQDPEKLKLSIENMNESVKKEQELASLQDRKQRDVKRRLDLAISLHEKAKSCEQSIEEAENEIKKCDNDKQANQELSQKLESRGLELSNLQAELERLRIQETNNREKLDHYLEQAKERLQELEEKWAESENAYQKLKGEDLENDEKKCHEQRVIEELEHKIASLHKAEEKNLIEMTNRRNEFENQAKFRLLNLMYKMDNM</sequence>
<accession>A0A9N8VE29</accession>
<dbReference type="Pfam" id="PF03800">
    <property type="entry name" value="Nuf2"/>
    <property type="match status" value="1"/>
</dbReference>
<organism evidence="14 15">
    <name type="scientific">Ambispora leptoticha</name>
    <dbReference type="NCBI Taxonomy" id="144679"/>
    <lineage>
        <taxon>Eukaryota</taxon>
        <taxon>Fungi</taxon>
        <taxon>Fungi incertae sedis</taxon>
        <taxon>Mucoromycota</taxon>
        <taxon>Glomeromycotina</taxon>
        <taxon>Glomeromycetes</taxon>
        <taxon>Archaeosporales</taxon>
        <taxon>Ambisporaceae</taxon>
        <taxon>Ambispora</taxon>
    </lineage>
</organism>
<dbReference type="OrthoDB" id="8194677at2759"/>
<keyword evidence="5" id="KW-0132">Cell division</keyword>
<dbReference type="GO" id="GO:0005634">
    <property type="term" value="C:nucleus"/>
    <property type="evidence" value="ECO:0007669"/>
    <property type="project" value="UniProtKB-SubCell"/>
</dbReference>
<feature type="coiled-coil region" evidence="11">
    <location>
        <begin position="134"/>
        <end position="196"/>
    </location>
</feature>
<feature type="domain" description="Nuf2 DHR10-like" evidence="13">
    <location>
        <begin position="256"/>
        <end position="368"/>
    </location>
</feature>
<reference evidence="14" key="1">
    <citation type="submission" date="2021-06" db="EMBL/GenBank/DDBJ databases">
        <authorList>
            <person name="Kallberg Y."/>
            <person name="Tangrot J."/>
            <person name="Rosling A."/>
        </authorList>
    </citation>
    <scope>NUCLEOTIDE SEQUENCE</scope>
    <source>
        <strain evidence="14">FL130A</strain>
    </source>
</reference>